<accession>A0A381E4Y6</accession>
<feature type="chain" id="PRO_5017078864" evidence="2">
    <location>
        <begin position="18"/>
        <end position="177"/>
    </location>
</feature>
<reference evidence="3 4" key="1">
    <citation type="submission" date="2018-06" db="EMBL/GenBank/DDBJ databases">
        <authorList>
            <consortium name="Pathogen Informatics"/>
            <person name="Doyle S."/>
        </authorList>
    </citation>
    <scope>NUCLEOTIDE SEQUENCE [LARGE SCALE GENOMIC DNA]</scope>
    <source>
        <strain evidence="3 4">NCTC13294</strain>
    </source>
</reference>
<dbReference type="Pfam" id="PF04314">
    <property type="entry name" value="PCuAC"/>
    <property type="match status" value="1"/>
</dbReference>
<dbReference type="PANTHER" id="PTHR36302:SF1">
    <property type="entry name" value="COPPER CHAPERONE PCU(A)C"/>
    <property type="match status" value="1"/>
</dbReference>
<dbReference type="EMBL" id="UFUW01000001">
    <property type="protein sequence ID" value="SUX21411.1"/>
    <property type="molecule type" value="Genomic_DNA"/>
</dbReference>
<protein>
    <submittedName>
        <fullName evidence="3">Uncharacterized protein conserved in bacteria</fullName>
    </submittedName>
</protein>
<dbReference type="InterPro" id="IPR007410">
    <property type="entry name" value="LpqE-like"/>
</dbReference>
<organism evidence="3 4">
    <name type="scientific">Cardiobacterium valvarum</name>
    <dbReference type="NCBI Taxonomy" id="194702"/>
    <lineage>
        <taxon>Bacteria</taxon>
        <taxon>Pseudomonadati</taxon>
        <taxon>Pseudomonadota</taxon>
        <taxon>Gammaproteobacteria</taxon>
        <taxon>Cardiobacteriales</taxon>
        <taxon>Cardiobacteriaceae</taxon>
        <taxon>Cardiobacterium</taxon>
    </lineage>
</organism>
<dbReference type="InterPro" id="IPR058248">
    <property type="entry name" value="Lxx211020-like"/>
</dbReference>
<feature type="region of interest" description="Disordered" evidence="1">
    <location>
        <begin position="143"/>
        <end position="177"/>
    </location>
</feature>
<sequence>MKKILFLGALISGSAMAADINVKDCLIQEVVPGKEMTGGFFTLENDGKDTVKLVGASVEKITDKVELHEMIHKDGKMEMGQIQSYDVTPGEHQFKKGGYHIMFMEVKHFPKAGETYPVELKFDNKETLKCDAKVLTVEETIKHFKRDGEKAGEHDMKADDKKADDHGHGKEDGKAKG</sequence>
<name>A0A381E4Y6_9GAMM</name>
<keyword evidence="2" id="KW-0732">Signal</keyword>
<keyword evidence="4" id="KW-1185">Reference proteome</keyword>
<dbReference type="Gene3D" id="2.60.40.1890">
    <property type="entry name" value="PCu(A)C copper chaperone"/>
    <property type="match status" value="1"/>
</dbReference>
<evidence type="ECO:0000313" key="4">
    <source>
        <dbReference type="Proteomes" id="UP000254572"/>
    </source>
</evidence>
<feature type="signal peptide" evidence="2">
    <location>
        <begin position="1"/>
        <end position="17"/>
    </location>
</feature>
<gene>
    <name evidence="3" type="ORF">NCTC13294_00994</name>
</gene>
<dbReference type="RefSeq" id="WP_115611320.1">
    <property type="nucleotide sequence ID" value="NZ_JBHLZC010000001.1"/>
</dbReference>
<evidence type="ECO:0000256" key="2">
    <source>
        <dbReference type="SAM" id="SignalP"/>
    </source>
</evidence>
<dbReference type="Proteomes" id="UP000254572">
    <property type="component" value="Unassembled WGS sequence"/>
</dbReference>
<evidence type="ECO:0000256" key="1">
    <source>
        <dbReference type="SAM" id="MobiDB-lite"/>
    </source>
</evidence>
<dbReference type="InterPro" id="IPR036182">
    <property type="entry name" value="PCuAC_sf"/>
</dbReference>
<proteinExistence type="predicted"/>
<dbReference type="SUPFAM" id="SSF110087">
    <property type="entry name" value="DR1885-like metal-binding protein"/>
    <property type="match status" value="1"/>
</dbReference>
<dbReference type="PANTHER" id="PTHR36302">
    <property type="entry name" value="BLR7088 PROTEIN"/>
    <property type="match status" value="1"/>
</dbReference>
<dbReference type="OrthoDB" id="9796962at2"/>
<evidence type="ECO:0000313" key="3">
    <source>
        <dbReference type="EMBL" id="SUX21411.1"/>
    </source>
</evidence>
<dbReference type="AlphaFoldDB" id="A0A381E4Y6"/>